<feature type="domain" description="ABC transporter" evidence="8">
    <location>
        <begin position="24"/>
        <end position="254"/>
    </location>
</feature>
<dbReference type="GO" id="GO:0015847">
    <property type="term" value="P:putrescine transport"/>
    <property type="evidence" value="ECO:0007669"/>
    <property type="project" value="UniProtKB-ARBA"/>
</dbReference>
<dbReference type="PROSITE" id="PS50893">
    <property type="entry name" value="ABC_TRANSPORTER_2"/>
    <property type="match status" value="1"/>
</dbReference>
<comment type="function">
    <text evidence="7">Part of the ABC transporter complex PotABCD involved in spermidine/putrescine import. Responsible for energy coupling to the transport system.</text>
</comment>
<dbReference type="EC" id="7.6.2.11" evidence="7"/>
<comment type="catalytic activity">
    <reaction evidence="7">
        <text>ATP + H2O + polyamine-[polyamine-binding protein]Side 1 = ADP + phosphate + polyamineSide 2 + [polyamine-binding protein]Side 1.</text>
        <dbReference type="EC" id="7.6.2.11"/>
    </reaction>
</comment>
<dbReference type="PROSITE" id="PS00211">
    <property type="entry name" value="ABC_TRANSPORTER_1"/>
    <property type="match status" value="1"/>
</dbReference>
<dbReference type="SUPFAM" id="SSF52540">
    <property type="entry name" value="P-loop containing nucleoside triphosphate hydrolases"/>
    <property type="match status" value="1"/>
</dbReference>
<dbReference type="GO" id="GO:0043190">
    <property type="term" value="C:ATP-binding cassette (ABC) transporter complex"/>
    <property type="evidence" value="ECO:0007669"/>
    <property type="project" value="InterPro"/>
</dbReference>
<comment type="subunit">
    <text evidence="7">The complex is composed of two ATP-binding proteins (PotA), two transmembrane proteins (PotB and PotC) and a solute-binding protein (PotD).</text>
</comment>
<keyword evidence="3 7" id="KW-0547">Nucleotide-binding</keyword>
<evidence type="ECO:0000313" key="10">
    <source>
        <dbReference type="Proteomes" id="UP000239239"/>
    </source>
</evidence>
<gene>
    <name evidence="7" type="primary">potA</name>
    <name evidence="9" type="ORF">C3928_05860</name>
</gene>
<keyword evidence="6 7" id="KW-0472">Membrane</keyword>
<dbReference type="InterPro" id="IPR013611">
    <property type="entry name" value="Transp-assoc_OB_typ2"/>
</dbReference>
<dbReference type="NCBIfam" id="NF006987">
    <property type="entry name" value="PRK09452.1"/>
    <property type="match status" value="1"/>
</dbReference>
<evidence type="ECO:0000256" key="6">
    <source>
        <dbReference type="ARBA" id="ARBA00023136"/>
    </source>
</evidence>
<dbReference type="Proteomes" id="UP000239239">
    <property type="component" value="Unassembled WGS sequence"/>
</dbReference>
<dbReference type="NCBIfam" id="TIGR01187">
    <property type="entry name" value="potA"/>
    <property type="match status" value="1"/>
</dbReference>
<dbReference type="GO" id="GO:0016887">
    <property type="term" value="F:ATP hydrolysis activity"/>
    <property type="evidence" value="ECO:0007669"/>
    <property type="project" value="InterPro"/>
</dbReference>
<dbReference type="InterPro" id="IPR008995">
    <property type="entry name" value="Mo/tungstate-bd_C_term_dom"/>
</dbReference>
<dbReference type="EMBL" id="PQWY01000010">
    <property type="protein sequence ID" value="PPK31555.1"/>
    <property type="molecule type" value="Genomic_DNA"/>
</dbReference>
<dbReference type="GO" id="GO:0005524">
    <property type="term" value="F:ATP binding"/>
    <property type="evidence" value="ECO:0007669"/>
    <property type="project" value="UniProtKB-KW"/>
</dbReference>
<dbReference type="InterPro" id="IPR005893">
    <property type="entry name" value="PotA-like"/>
</dbReference>
<dbReference type="Pfam" id="PF00005">
    <property type="entry name" value="ABC_tran"/>
    <property type="match status" value="1"/>
</dbReference>
<comment type="caution">
    <text evidence="9">The sequence shown here is derived from an EMBL/GenBank/DDBJ whole genome shotgun (WGS) entry which is preliminary data.</text>
</comment>
<dbReference type="FunFam" id="3.40.50.300:FF:000133">
    <property type="entry name" value="Spermidine/putrescine import ATP-binding protein PotA"/>
    <property type="match status" value="1"/>
</dbReference>
<dbReference type="InterPro" id="IPR003439">
    <property type="entry name" value="ABC_transporter-like_ATP-bd"/>
</dbReference>
<proteinExistence type="inferred from homology"/>
<evidence type="ECO:0000256" key="1">
    <source>
        <dbReference type="ARBA" id="ARBA00022448"/>
    </source>
</evidence>
<dbReference type="InterPro" id="IPR027417">
    <property type="entry name" value="P-loop_NTPase"/>
</dbReference>
<keyword evidence="4 7" id="KW-0067">ATP-binding</keyword>
<evidence type="ECO:0000256" key="4">
    <source>
        <dbReference type="ARBA" id="ARBA00022840"/>
    </source>
</evidence>
<keyword evidence="1 7" id="KW-0813">Transport</keyword>
<dbReference type="OrthoDB" id="9802264at2"/>
<reference evidence="9 10" key="1">
    <citation type="submission" date="2018-02" db="EMBL/GenBank/DDBJ databases">
        <title>Draft genome sequences of four Legionella pneumophila clinical strains isolated in Ontario.</title>
        <authorList>
            <person name="Fortuna A."/>
            <person name="Ramnarine R."/>
            <person name="Li A."/>
            <person name="Frantz C."/>
            <person name="Mallo G."/>
        </authorList>
    </citation>
    <scope>NUCLEOTIDE SEQUENCE [LARGE SCALE GENOMIC DNA]</scope>
    <source>
        <strain evidence="9 10">LG61</strain>
    </source>
</reference>
<dbReference type="SUPFAM" id="SSF50331">
    <property type="entry name" value="MOP-like"/>
    <property type="match status" value="1"/>
</dbReference>
<dbReference type="AlphaFoldDB" id="A0A2S6F2C8"/>
<protein>
    <recommendedName>
        <fullName evidence="7">Spermidine/putrescine import ATP-binding protein PotA</fullName>
        <ecNumber evidence="7">7.6.2.11</ecNumber>
    </recommendedName>
</protein>
<evidence type="ECO:0000256" key="2">
    <source>
        <dbReference type="ARBA" id="ARBA00022475"/>
    </source>
</evidence>
<name>A0A2S6F2C8_LEGPN</name>
<accession>A0A2S6F2C8</accession>
<keyword evidence="5 7" id="KW-1278">Translocase</keyword>
<dbReference type="SMART" id="SM00382">
    <property type="entry name" value="AAA"/>
    <property type="match status" value="1"/>
</dbReference>
<evidence type="ECO:0000256" key="5">
    <source>
        <dbReference type="ARBA" id="ARBA00022967"/>
    </source>
</evidence>
<dbReference type="GO" id="GO:0015417">
    <property type="term" value="F:ABC-type polyamine transporter activity"/>
    <property type="evidence" value="ECO:0007669"/>
    <property type="project" value="UniProtKB-EC"/>
</dbReference>
<evidence type="ECO:0000259" key="8">
    <source>
        <dbReference type="PROSITE" id="PS50893"/>
    </source>
</evidence>
<dbReference type="Gene3D" id="2.40.50.100">
    <property type="match status" value="1"/>
</dbReference>
<dbReference type="InterPro" id="IPR050093">
    <property type="entry name" value="ABC_SmlMolc_Importer"/>
</dbReference>
<comment type="similarity">
    <text evidence="7">Belongs to the ABC transporter superfamily. Spermidine/putrescine importer (TC 3.A.1.11.1) family.</text>
</comment>
<dbReference type="Pfam" id="PF08402">
    <property type="entry name" value="TOBE_2"/>
    <property type="match status" value="1"/>
</dbReference>
<dbReference type="PANTHER" id="PTHR42781">
    <property type="entry name" value="SPERMIDINE/PUTRESCINE IMPORT ATP-BINDING PROTEIN POTA"/>
    <property type="match status" value="1"/>
</dbReference>
<dbReference type="Gene3D" id="3.40.50.300">
    <property type="entry name" value="P-loop containing nucleotide triphosphate hydrolases"/>
    <property type="match status" value="1"/>
</dbReference>
<dbReference type="InterPro" id="IPR003593">
    <property type="entry name" value="AAA+_ATPase"/>
</dbReference>
<dbReference type="PANTHER" id="PTHR42781:SF4">
    <property type="entry name" value="SPERMIDINE_PUTRESCINE IMPORT ATP-BINDING PROTEIN POTA"/>
    <property type="match status" value="1"/>
</dbReference>
<dbReference type="InterPro" id="IPR017871">
    <property type="entry name" value="ABC_transporter-like_CS"/>
</dbReference>
<keyword evidence="2 7" id="KW-1003">Cell membrane</keyword>
<organism evidence="9 10">
    <name type="scientific">Legionella pneumophila</name>
    <dbReference type="NCBI Taxonomy" id="446"/>
    <lineage>
        <taxon>Bacteria</taxon>
        <taxon>Pseudomonadati</taxon>
        <taxon>Pseudomonadota</taxon>
        <taxon>Gammaproteobacteria</taxon>
        <taxon>Legionellales</taxon>
        <taxon>Legionellaceae</taxon>
        <taxon>Legionella</taxon>
    </lineage>
</organism>
<evidence type="ECO:0000313" key="9">
    <source>
        <dbReference type="EMBL" id="PPK31555.1"/>
    </source>
</evidence>
<evidence type="ECO:0000256" key="3">
    <source>
        <dbReference type="ARBA" id="ARBA00022741"/>
    </source>
</evidence>
<evidence type="ECO:0000256" key="7">
    <source>
        <dbReference type="RuleBase" id="RU364083"/>
    </source>
</evidence>
<sequence>MDKISRSAHNCSFYLIKQMTTPLIEIRQIYKSYGNTPILNNVSLNVNDGEFLTLLGPSGCGKTTLLRLISGFEQPTQGDIFINGQCVNQLPPQKRDVHTVFQSYALFPHLSVFENVAFALRCKKTPNQEIKERVLDALKLVQLELLAERNVKQLSGGQQQRVAIARAIINRPQVLLLDEPLSSLDYRLRKAMQSELKQLQKTLNMTFIFVTHDQEEALSMSDRIVVFNHGHIEQIGTPKAVYETPANLHVAMFIGEANIFDIQVQSIKDQDIITNIEGIQLFCKNTGNYQVNDRLHLIVRPEDIRVWSLSEVEKTEGMLPGRIVDIVYKGSTVDLKVELSSGKIINASEFFDEDDDKLEYTLHETVWVQWLPGWEVLLPYEG</sequence>